<sequence>MKKILRYLVFSAISILLVVVFSSVFYGNNGLRSDGIQFGLKNRPPKITVIAVWTPRGPSPIYMPYFFQSVEANPQVDLLFIQVNKHHACSSYSSAPNVQELCLTEDQYVQLHVDFLCKRWKCTNQNKAILFARVKQADPATTIWGWCDVDAFWGNFTRTFPWDVAHDFDVLSPASQPDFSNKKLLFQRGHMAFFRHSPEVLDKLHSFPKFSSFSAYLTLPGTLYDAEESEFSHYIFSEEESFTFLAFEGMLHSWDTVMLSEKGVFYSPKLQKDISPERRSLLLSLARPKDKAQIRPTFSPDGVEQNTRFFRDGYEYGGSLWFDMKYATFVETGWIEPKEREQKGYIMRREPHGPVLQRLEPRERHLVRYDELVVDECLYKHWQVEKHEAWFKKIPEGGLAAGETFVQHRNAEAEIWVESGDVVYATEP</sequence>
<name>A0A4S4LHB6_9AGAM</name>
<dbReference type="OrthoDB" id="2588202at2759"/>
<keyword evidence="1" id="KW-0472">Membrane</keyword>
<keyword evidence="3" id="KW-1185">Reference proteome</keyword>
<evidence type="ECO:0000313" key="2">
    <source>
        <dbReference type="EMBL" id="THH10671.1"/>
    </source>
</evidence>
<accession>A0A4S4LHB6</accession>
<gene>
    <name evidence="2" type="ORF">EW145_g1161</name>
</gene>
<comment type="caution">
    <text evidence="2">The sequence shown here is derived from an EMBL/GenBank/DDBJ whole genome shotgun (WGS) entry which is preliminary data.</text>
</comment>
<proteinExistence type="predicted"/>
<reference evidence="2 3" key="1">
    <citation type="submission" date="2019-02" db="EMBL/GenBank/DDBJ databases">
        <title>Genome sequencing of the rare red list fungi Phellinidium pouzarii.</title>
        <authorList>
            <person name="Buettner E."/>
            <person name="Kellner H."/>
        </authorList>
    </citation>
    <scope>NUCLEOTIDE SEQUENCE [LARGE SCALE GENOMIC DNA]</scope>
    <source>
        <strain evidence="2 3">DSM 108285</strain>
    </source>
</reference>
<feature type="transmembrane region" description="Helical" evidence="1">
    <location>
        <begin position="7"/>
        <end position="27"/>
    </location>
</feature>
<keyword evidence="1" id="KW-0812">Transmembrane</keyword>
<protein>
    <submittedName>
        <fullName evidence="2">Uncharacterized protein</fullName>
    </submittedName>
</protein>
<keyword evidence="1" id="KW-1133">Transmembrane helix</keyword>
<dbReference type="AlphaFoldDB" id="A0A4S4LHB6"/>
<evidence type="ECO:0000256" key="1">
    <source>
        <dbReference type="SAM" id="Phobius"/>
    </source>
</evidence>
<evidence type="ECO:0000313" key="3">
    <source>
        <dbReference type="Proteomes" id="UP000308199"/>
    </source>
</evidence>
<dbReference type="EMBL" id="SGPK01000030">
    <property type="protein sequence ID" value="THH10671.1"/>
    <property type="molecule type" value="Genomic_DNA"/>
</dbReference>
<dbReference type="Proteomes" id="UP000308199">
    <property type="component" value="Unassembled WGS sequence"/>
</dbReference>
<organism evidence="2 3">
    <name type="scientific">Phellinidium pouzarii</name>
    <dbReference type="NCBI Taxonomy" id="167371"/>
    <lineage>
        <taxon>Eukaryota</taxon>
        <taxon>Fungi</taxon>
        <taxon>Dikarya</taxon>
        <taxon>Basidiomycota</taxon>
        <taxon>Agaricomycotina</taxon>
        <taxon>Agaricomycetes</taxon>
        <taxon>Hymenochaetales</taxon>
        <taxon>Hymenochaetaceae</taxon>
        <taxon>Phellinidium</taxon>
    </lineage>
</organism>